<dbReference type="EMBL" id="CAJQZP010001402">
    <property type="protein sequence ID" value="CAG5043429.1"/>
    <property type="molecule type" value="Genomic_DNA"/>
</dbReference>
<evidence type="ECO:0000256" key="1">
    <source>
        <dbReference type="SAM" id="MobiDB-lite"/>
    </source>
</evidence>
<feature type="region of interest" description="Disordered" evidence="1">
    <location>
        <begin position="1"/>
        <end position="36"/>
    </location>
</feature>
<gene>
    <name evidence="2" type="ORF">PAPOLLO_LOCUS22712</name>
</gene>
<evidence type="ECO:0000313" key="2">
    <source>
        <dbReference type="EMBL" id="CAG5043429.1"/>
    </source>
</evidence>
<dbReference type="Proteomes" id="UP000691718">
    <property type="component" value="Unassembled WGS sequence"/>
</dbReference>
<sequence length="137" mass="15422">MHYKLFKRPRRRSGSSIVVLGAEDEKRPPPDDETEMLTMLSLSSDTGPHREMPVDVPENFIARNKTPPRYPPPRPPQQVNGSAKAAAPAVPPREVPRDAPPRPPALDVTRDQIESIRKYQRAWSTPKSSRPVSDVNR</sequence>
<dbReference type="AlphaFoldDB" id="A0A8S3XZ49"/>
<accession>A0A8S3XZ49</accession>
<evidence type="ECO:0000313" key="3">
    <source>
        <dbReference type="Proteomes" id="UP000691718"/>
    </source>
</evidence>
<feature type="region of interest" description="Disordered" evidence="1">
    <location>
        <begin position="61"/>
        <end position="137"/>
    </location>
</feature>
<keyword evidence="3" id="KW-1185">Reference proteome</keyword>
<reference evidence="2" key="1">
    <citation type="submission" date="2021-04" db="EMBL/GenBank/DDBJ databases">
        <authorList>
            <person name="Tunstrom K."/>
        </authorList>
    </citation>
    <scope>NUCLEOTIDE SEQUENCE</scope>
</reference>
<comment type="caution">
    <text evidence="2">The sequence shown here is derived from an EMBL/GenBank/DDBJ whole genome shotgun (WGS) entry which is preliminary data.</text>
</comment>
<proteinExistence type="predicted"/>
<feature type="compositionally biased region" description="Basic and acidic residues" evidence="1">
    <location>
        <begin position="108"/>
        <end position="117"/>
    </location>
</feature>
<protein>
    <submittedName>
        <fullName evidence="2">(apollo) hypothetical protein</fullName>
    </submittedName>
</protein>
<feature type="compositionally biased region" description="Basic residues" evidence="1">
    <location>
        <begin position="1"/>
        <end position="13"/>
    </location>
</feature>
<dbReference type="OrthoDB" id="7379577at2759"/>
<organism evidence="2 3">
    <name type="scientific">Parnassius apollo</name>
    <name type="common">Apollo butterfly</name>
    <name type="synonym">Papilio apollo</name>
    <dbReference type="NCBI Taxonomy" id="110799"/>
    <lineage>
        <taxon>Eukaryota</taxon>
        <taxon>Metazoa</taxon>
        <taxon>Ecdysozoa</taxon>
        <taxon>Arthropoda</taxon>
        <taxon>Hexapoda</taxon>
        <taxon>Insecta</taxon>
        <taxon>Pterygota</taxon>
        <taxon>Neoptera</taxon>
        <taxon>Endopterygota</taxon>
        <taxon>Lepidoptera</taxon>
        <taxon>Glossata</taxon>
        <taxon>Ditrysia</taxon>
        <taxon>Papilionoidea</taxon>
        <taxon>Papilionidae</taxon>
        <taxon>Parnassiinae</taxon>
        <taxon>Parnassini</taxon>
        <taxon>Parnassius</taxon>
        <taxon>Parnassius</taxon>
    </lineage>
</organism>
<name>A0A8S3XZ49_PARAO</name>
<feature type="compositionally biased region" description="Polar residues" evidence="1">
    <location>
        <begin position="122"/>
        <end position="131"/>
    </location>
</feature>